<name>A0A1H0EVZ2_9BACT</name>
<evidence type="ECO:0000313" key="3">
    <source>
        <dbReference type="EMBL" id="SDN86525.1"/>
    </source>
</evidence>
<protein>
    <submittedName>
        <fullName evidence="3">ORF6N domain-containing protein</fullName>
    </submittedName>
</protein>
<accession>A0A1G7TRU7</accession>
<dbReference type="EMBL" id="FNCQ01000003">
    <property type="protein sequence ID" value="SDG38036.1"/>
    <property type="molecule type" value="Genomic_DNA"/>
</dbReference>
<dbReference type="OrthoDB" id="9816206at2"/>
<organism evidence="3 5">
    <name type="scientific">Prevotella communis</name>
    <dbReference type="NCBI Taxonomy" id="2913614"/>
    <lineage>
        <taxon>Bacteria</taxon>
        <taxon>Pseudomonadati</taxon>
        <taxon>Bacteroidota</taxon>
        <taxon>Bacteroidia</taxon>
        <taxon>Bacteroidales</taxon>
        <taxon>Prevotellaceae</taxon>
        <taxon>Prevotella</taxon>
    </lineage>
</organism>
<reference evidence="2 5" key="1">
    <citation type="submission" date="2016-10" db="EMBL/GenBank/DDBJ databases">
        <authorList>
            <person name="de Groot N.N."/>
        </authorList>
    </citation>
    <scope>NUCLEOTIDE SEQUENCE [LARGE SCALE GENOMIC DNA]</scope>
    <source>
        <strain evidence="5">BP1-145</strain>
        <strain evidence="2">BP1-148</strain>
    </source>
</reference>
<dbReference type="EMBL" id="FNIW01000004">
    <property type="protein sequence ID" value="SDN86525.1"/>
    <property type="molecule type" value="Genomic_DNA"/>
</dbReference>
<dbReference type="SUPFAM" id="SSF56024">
    <property type="entry name" value="Phospholipase D/nuclease"/>
    <property type="match status" value="1"/>
</dbReference>
<dbReference type="AlphaFoldDB" id="A0A1H0EVZ2"/>
<proteinExistence type="predicted"/>
<feature type="domain" description="KilA-N DNA-binding" evidence="1">
    <location>
        <begin position="65"/>
        <end position="149"/>
    </location>
</feature>
<reference evidence="3 4" key="2">
    <citation type="submission" date="2016-10" db="EMBL/GenBank/DDBJ databases">
        <authorList>
            <person name="Varghese N."/>
            <person name="Submissions S."/>
        </authorList>
    </citation>
    <scope>NUCLEOTIDE SEQUENCE</scope>
    <source>
        <strain evidence="3">BP1-145</strain>
        <strain evidence="4">BP1-148</strain>
    </source>
</reference>
<dbReference type="Proteomes" id="UP000199134">
    <property type="component" value="Unassembled WGS sequence"/>
</dbReference>
<keyword evidence="4" id="KW-1185">Reference proteome</keyword>
<evidence type="ECO:0000313" key="4">
    <source>
        <dbReference type="Proteomes" id="UP000198779"/>
    </source>
</evidence>
<dbReference type="Proteomes" id="UP000198779">
    <property type="component" value="Unassembled WGS sequence"/>
</dbReference>
<gene>
    <name evidence="3" type="ORF">SAMN04487900_10480</name>
    <name evidence="2" type="ORF">SAMN04487901_103116</name>
</gene>
<dbReference type="STRING" id="645274.SAMN04487901_103116"/>
<dbReference type="Pfam" id="PF10543">
    <property type="entry name" value="ORF6N"/>
    <property type="match status" value="1"/>
</dbReference>
<sequence length="340" mass="39156">MVNNTNKKNHKKELVAKCDQSKEVVANSCLDKRPVGPSGDHPEEVVANCDNLQETNLSQYDIEKLIVTVRGEQVLIDQDIARLYGVTTKRLNQQAKRNIERFPESFRFELTKEEVGEVVANCDHLQSLKFRPTLPYAFTEQGIGQLSSVVHSKIAIERSITIMNAFVAMRRFMVQNAGILMRIAHLERQQIETDEKIDKILNRMDEQSPKLLPEQIFATGCVWDAWTYVSDLVRSAKQRIVLIDNYVDDRVLSLLDKRADDVEAMIYSRYYEPFMVDLKKHNEQYREIKFIQLPQRNHDRFLIIDDDVYLLGASVKDMGAGMCAVTKMEVSSETVLQLLK</sequence>
<evidence type="ECO:0000313" key="2">
    <source>
        <dbReference type="EMBL" id="SDG38036.1"/>
    </source>
</evidence>
<dbReference type="InterPro" id="IPR018873">
    <property type="entry name" value="KilA-N_DNA-bd_domain"/>
</dbReference>
<accession>A0A1H0EVZ2</accession>
<evidence type="ECO:0000259" key="1">
    <source>
        <dbReference type="Pfam" id="PF10543"/>
    </source>
</evidence>
<evidence type="ECO:0000313" key="5">
    <source>
        <dbReference type="Proteomes" id="UP000199134"/>
    </source>
</evidence>